<evidence type="ECO:0000256" key="1">
    <source>
        <dbReference type="SAM" id="MobiDB-lite"/>
    </source>
</evidence>
<proteinExistence type="predicted"/>
<feature type="region of interest" description="Disordered" evidence="1">
    <location>
        <begin position="69"/>
        <end position="89"/>
    </location>
</feature>
<name>A0A920BSG1_9BACI</name>
<keyword evidence="2" id="KW-0472">Membrane</keyword>
<reference evidence="3" key="1">
    <citation type="submission" date="2021-03" db="EMBL/GenBank/DDBJ databases">
        <title>Antimicrobial resistance genes in bacteria isolated from Japanese honey, and their potential for conferring macrolide and lincosamide resistance in the American foulbrood pathogen Paenibacillus larvae.</title>
        <authorList>
            <person name="Okamoto M."/>
            <person name="Kumagai M."/>
            <person name="Kanamori H."/>
            <person name="Takamatsu D."/>
        </authorList>
    </citation>
    <scope>NUCLEOTIDE SEQUENCE</scope>
    <source>
        <strain evidence="3">J27TS8</strain>
    </source>
</reference>
<protein>
    <submittedName>
        <fullName evidence="3">Anti-sigma-X factor RsiX</fullName>
    </submittedName>
</protein>
<keyword evidence="4" id="KW-1185">Reference proteome</keyword>
<evidence type="ECO:0000313" key="4">
    <source>
        <dbReference type="Proteomes" id="UP000682111"/>
    </source>
</evidence>
<dbReference type="Proteomes" id="UP000682111">
    <property type="component" value="Unassembled WGS sequence"/>
</dbReference>
<dbReference type="EMBL" id="BORC01000001">
    <property type="protein sequence ID" value="GIN60694.1"/>
    <property type="molecule type" value="Genomic_DNA"/>
</dbReference>
<gene>
    <name evidence="3" type="primary">rsiX</name>
    <name evidence="3" type="ORF">J27TS8_06870</name>
</gene>
<sequence length="409" mass="45750">MRKSEWSDEQLEKLLREMPKIEDNRDPHDIYQNISLRLSKKKQRSWIIPSVATAAVVLIIAVLSPNLLGENSSSEQSAESGNATEQAERSEMNIIKDEGAGIAYENAVEENQDTPTSDDAAEERVTSSTIDLNQEYTAVYAEDVDGAEENALTFAIPDEQNQIIVPITVLIQKEKGKSLFEQYTETMAKLHEKEWGLAETFPLKNVELSVINDNILKVNVPSGQTYQGSANEIAFTSVIKKTAKSLGLKGIELYTDNQPGIELGNEGELSGLDLSDDGNYAYYFYYSNVNPEVPYLVPYGESFTNIESALNAMKENVDTHQLSASIPQDIDIEEIHGEKGMLTLQLNEESDMTSTRTILQTIEAILLTAKEFNYNKVKIEYSKLDKIGKFVFNEEMNVPIAPNKRELLN</sequence>
<dbReference type="RefSeq" id="WP_212933228.1">
    <property type="nucleotide sequence ID" value="NZ_BORC01000001.1"/>
</dbReference>
<organism evidence="3 4">
    <name type="scientific">Robertmurraya siralis</name>
    <dbReference type="NCBI Taxonomy" id="77777"/>
    <lineage>
        <taxon>Bacteria</taxon>
        <taxon>Bacillati</taxon>
        <taxon>Bacillota</taxon>
        <taxon>Bacilli</taxon>
        <taxon>Bacillales</taxon>
        <taxon>Bacillaceae</taxon>
        <taxon>Robertmurraya</taxon>
    </lineage>
</organism>
<keyword evidence="2" id="KW-0812">Transmembrane</keyword>
<keyword evidence="2" id="KW-1133">Transmembrane helix</keyword>
<comment type="caution">
    <text evidence="3">The sequence shown here is derived from an EMBL/GenBank/DDBJ whole genome shotgun (WGS) entry which is preliminary data.</text>
</comment>
<accession>A0A920BSG1</accession>
<feature type="compositionally biased region" description="Polar residues" evidence="1">
    <location>
        <begin position="69"/>
        <end position="85"/>
    </location>
</feature>
<evidence type="ECO:0000256" key="2">
    <source>
        <dbReference type="SAM" id="Phobius"/>
    </source>
</evidence>
<feature type="transmembrane region" description="Helical" evidence="2">
    <location>
        <begin position="46"/>
        <end position="68"/>
    </location>
</feature>
<evidence type="ECO:0000313" key="3">
    <source>
        <dbReference type="EMBL" id="GIN60694.1"/>
    </source>
</evidence>
<dbReference type="AlphaFoldDB" id="A0A920BSG1"/>